<evidence type="ECO:0000313" key="9">
    <source>
        <dbReference type="Proteomes" id="UP001174677"/>
    </source>
</evidence>
<dbReference type="Proteomes" id="UP001174677">
    <property type="component" value="Chromosome 9"/>
</dbReference>
<feature type="region of interest" description="Disordered" evidence="7">
    <location>
        <begin position="24"/>
        <end position="129"/>
    </location>
</feature>
<dbReference type="EMBL" id="JARPOI010000009">
    <property type="protein sequence ID" value="KAJ9173121.1"/>
    <property type="molecule type" value="Genomic_DNA"/>
</dbReference>
<protein>
    <submittedName>
        <fullName evidence="8">Uncharacterized protein</fullName>
    </submittedName>
</protein>
<evidence type="ECO:0000256" key="1">
    <source>
        <dbReference type="ARBA" id="ARBA00004496"/>
    </source>
</evidence>
<evidence type="ECO:0000256" key="5">
    <source>
        <dbReference type="ARBA" id="ARBA00023242"/>
    </source>
</evidence>
<reference evidence="8" key="1">
    <citation type="journal article" date="2023" name="Plant Biotechnol. J.">
        <title>Chromosome-level wild Hevea brasiliensis genome provides new tools for genomic-assisted breeding and valuable loci to elevate rubber yield.</title>
        <authorList>
            <person name="Cheng H."/>
            <person name="Song X."/>
            <person name="Hu Y."/>
            <person name="Wu T."/>
            <person name="Yang Q."/>
            <person name="An Z."/>
            <person name="Feng S."/>
            <person name="Deng Z."/>
            <person name="Wu W."/>
            <person name="Zeng X."/>
            <person name="Tu M."/>
            <person name="Wang X."/>
            <person name="Huang H."/>
        </authorList>
    </citation>
    <scope>NUCLEOTIDE SEQUENCE</scope>
    <source>
        <strain evidence="8">MT/VB/25A 57/8</strain>
    </source>
</reference>
<accession>A0ABQ9M2K1</accession>
<keyword evidence="4" id="KW-0932">Cytokinin signaling pathway</keyword>
<keyword evidence="2" id="KW-0963">Cytoplasm</keyword>
<proteinExistence type="inferred from homology"/>
<evidence type="ECO:0000313" key="8">
    <source>
        <dbReference type="EMBL" id="KAJ9173121.1"/>
    </source>
</evidence>
<organism evidence="8 9">
    <name type="scientific">Hevea brasiliensis</name>
    <name type="common">Para rubber tree</name>
    <name type="synonym">Siphonia brasiliensis</name>
    <dbReference type="NCBI Taxonomy" id="3981"/>
    <lineage>
        <taxon>Eukaryota</taxon>
        <taxon>Viridiplantae</taxon>
        <taxon>Streptophyta</taxon>
        <taxon>Embryophyta</taxon>
        <taxon>Tracheophyta</taxon>
        <taxon>Spermatophyta</taxon>
        <taxon>Magnoliopsida</taxon>
        <taxon>eudicotyledons</taxon>
        <taxon>Gunneridae</taxon>
        <taxon>Pentapetalae</taxon>
        <taxon>rosids</taxon>
        <taxon>fabids</taxon>
        <taxon>Malpighiales</taxon>
        <taxon>Euphorbiaceae</taxon>
        <taxon>Crotonoideae</taxon>
        <taxon>Micrandreae</taxon>
        <taxon>Hevea</taxon>
    </lineage>
</organism>
<comment type="caution">
    <text evidence="8">The sequence shown here is derived from an EMBL/GenBank/DDBJ whole genome shotgun (WGS) entry which is preliminary data.</text>
</comment>
<feature type="compositionally biased region" description="Acidic residues" evidence="7">
    <location>
        <begin position="29"/>
        <end position="38"/>
    </location>
</feature>
<keyword evidence="3" id="KW-0203">Cytokinin biosynthesis</keyword>
<evidence type="ECO:0000256" key="7">
    <source>
        <dbReference type="SAM" id="MobiDB-lite"/>
    </source>
</evidence>
<sequence>MDSSKHNLSTEECGCSESGWTMHIASPMQEDENECSDNDNDHNTIANDGNANDDDDDDDGVQDSDDSMASDASSGPHHRANRGTSFMQDKSRNFKHCSPATKPNKKEKQNDENSTEGFLLTENTASSLF</sequence>
<evidence type="ECO:0000256" key="2">
    <source>
        <dbReference type="ARBA" id="ARBA00022490"/>
    </source>
</evidence>
<dbReference type="PANTHER" id="PTHR33347">
    <property type="entry name" value="OSJNBA0091C07.3 PROTEIN"/>
    <property type="match status" value="1"/>
</dbReference>
<dbReference type="InterPro" id="IPR044670">
    <property type="entry name" value="SOFL"/>
</dbReference>
<evidence type="ECO:0000256" key="3">
    <source>
        <dbReference type="ARBA" id="ARBA00022712"/>
    </source>
</evidence>
<name>A0ABQ9M2K1_HEVBR</name>
<comment type="similarity">
    <text evidence="6">Belongs to the SOFL plant protein family.</text>
</comment>
<keyword evidence="9" id="KW-1185">Reference proteome</keyword>
<evidence type="ECO:0000256" key="4">
    <source>
        <dbReference type="ARBA" id="ARBA00022864"/>
    </source>
</evidence>
<evidence type="ECO:0000256" key="6">
    <source>
        <dbReference type="ARBA" id="ARBA00024199"/>
    </source>
</evidence>
<comment type="subcellular location">
    <subcellularLocation>
        <location evidence="1">Cytoplasm</location>
    </subcellularLocation>
</comment>
<dbReference type="PANTHER" id="PTHR33347:SF27">
    <property type="entry name" value="PROTEIN SOB FIVE-LIKE 3-RELATED"/>
    <property type="match status" value="1"/>
</dbReference>
<keyword evidence="5" id="KW-0539">Nucleus</keyword>
<feature type="compositionally biased region" description="Acidic residues" evidence="7">
    <location>
        <begin position="51"/>
        <end position="68"/>
    </location>
</feature>
<gene>
    <name evidence="8" type="ORF">P3X46_016287</name>
</gene>